<name>A0AAN8XLA7_POLSC</name>
<evidence type="ECO:0000313" key="3">
    <source>
        <dbReference type="EMBL" id="KAK6643028.1"/>
    </source>
</evidence>
<reference evidence="3 4" key="1">
    <citation type="submission" date="2023-10" db="EMBL/GenBank/DDBJ databases">
        <title>Genomes of two closely related lineages of the louse Polyplax serrata with different host specificities.</title>
        <authorList>
            <person name="Martinu J."/>
            <person name="Tarabai H."/>
            <person name="Stefka J."/>
            <person name="Hypsa V."/>
        </authorList>
    </citation>
    <scope>NUCLEOTIDE SEQUENCE [LARGE SCALE GENOMIC DNA]</scope>
    <source>
        <strain evidence="3">HR10_N</strain>
    </source>
</reference>
<feature type="region of interest" description="Disordered" evidence="1">
    <location>
        <begin position="158"/>
        <end position="186"/>
    </location>
</feature>
<sequence length="186" mass="20834">MEEIYPEPSTLDQCDCTSYSYFGLSIMLLSVGSYISVLALGNIDGYLFSNLGHMWLVGPIFICSGLMIAFKSVLYLRRKTLSKMLCRQRALLRGFQHFTQRSDQLSNDHRNDSCQTLPPAYEALMECSGKMPDPGLPSYEEALFLCSVKPVLQENLTKAPTSSQENLEQVKDNQHQEGSLGRSGPH</sequence>
<feature type="transmembrane region" description="Helical" evidence="2">
    <location>
        <begin position="21"/>
        <end position="43"/>
    </location>
</feature>
<accession>A0AAN8XLA7</accession>
<dbReference type="Proteomes" id="UP001372834">
    <property type="component" value="Unassembled WGS sequence"/>
</dbReference>
<feature type="compositionally biased region" description="Polar residues" evidence="1">
    <location>
        <begin position="158"/>
        <end position="167"/>
    </location>
</feature>
<keyword evidence="2" id="KW-0472">Membrane</keyword>
<evidence type="ECO:0000256" key="2">
    <source>
        <dbReference type="SAM" id="Phobius"/>
    </source>
</evidence>
<dbReference type="EMBL" id="JAWJWE010000002">
    <property type="protein sequence ID" value="KAK6643028.1"/>
    <property type="molecule type" value="Genomic_DNA"/>
</dbReference>
<evidence type="ECO:0000313" key="4">
    <source>
        <dbReference type="Proteomes" id="UP001372834"/>
    </source>
</evidence>
<keyword evidence="2" id="KW-0812">Transmembrane</keyword>
<gene>
    <name evidence="3" type="ORF">RUM43_004531</name>
</gene>
<organism evidence="3 4">
    <name type="scientific">Polyplax serrata</name>
    <name type="common">Common mouse louse</name>
    <dbReference type="NCBI Taxonomy" id="468196"/>
    <lineage>
        <taxon>Eukaryota</taxon>
        <taxon>Metazoa</taxon>
        <taxon>Ecdysozoa</taxon>
        <taxon>Arthropoda</taxon>
        <taxon>Hexapoda</taxon>
        <taxon>Insecta</taxon>
        <taxon>Pterygota</taxon>
        <taxon>Neoptera</taxon>
        <taxon>Paraneoptera</taxon>
        <taxon>Psocodea</taxon>
        <taxon>Troctomorpha</taxon>
        <taxon>Phthiraptera</taxon>
        <taxon>Anoplura</taxon>
        <taxon>Polyplacidae</taxon>
        <taxon>Polyplax</taxon>
    </lineage>
</organism>
<dbReference type="AlphaFoldDB" id="A0AAN8XLA7"/>
<keyword evidence="2" id="KW-1133">Transmembrane helix</keyword>
<proteinExistence type="predicted"/>
<feature type="transmembrane region" description="Helical" evidence="2">
    <location>
        <begin position="55"/>
        <end position="76"/>
    </location>
</feature>
<comment type="caution">
    <text evidence="3">The sequence shown here is derived from an EMBL/GenBank/DDBJ whole genome shotgun (WGS) entry which is preliminary data.</text>
</comment>
<protein>
    <submittedName>
        <fullName evidence="3">Uncharacterized protein</fullName>
    </submittedName>
</protein>
<evidence type="ECO:0000256" key="1">
    <source>
        <dbReference type="SAM" id="MobiDB-lite"/>
    </source>
</evidence>